<keyword evidence="9" id="KW-0961">Cell wall biogenesis/degradation</keyword>
<accession>A0A2U2HGN9</accession>
<evidence type="ECO:0000256" key="4">
    <source>
        <dbReference type="ARBA" id="ARBA00007974"/>
    </source>
</evidence>
<keyword evidence="12" id="KW-0969">Cilium</keyword>
<dbReference type="NCBIfam" id="TIGR02541">
    <property type="entry name" value="flagell_FlgJ"/>
    <property type="match status" value="1"/>
</dbReference>
<dbReference type="SMART" id="SM00047">
    <property type="entry name" value="LYZ2"/>
    <property type="match status" value="1"/>
</dbReference>
<keyword evidence="7 12" id="KW-0378">Hydrolase</keyword>
<keyword evidence="6" id="KW-0574">Periplasm</keyword>
<dbReference type="GO" id="GO:0042597">
    <property type="term" value="C:periplasmic space"/>
    <property type="evidence" value="ECO:0007669"/>
    <property type="project" value="UniProtKB-SubCell"/>
</dbReference>
<name>A0A2U2HGN9_9BURK</name>
<keyword evidence="12" id="KW-0282">Flagellum</keyword>
<evidence type="ECO:0000259" key="11">
    <source>
        <dbReference type="SMART" id="SM00047"/>
    </source>
</evidence>
<evidence type="ECO:0000256" key="7">
    <source>
        <dbReference type="ARBA" id="ARBA00022801"/>
    </source>
</evidence>
<evidence type="ECO:0000256" key="8">
    <source>
        <dbReference type="ARBA" id="ARBA00023295"/>
    </source>
</evidence>
<evidence type="ECO:0000256" key="2">
    <source>
        <dbReference type="ARBA" id="ARBA00004418"/>
    </source>
</evidence>
<comment type="similarity">
    <text evidence="3">In the N-terminal section; belongs to the FlgJ family.</text>
</comment>
<dbReference type="InterPro" id="IPR019301">
    <property type="entry name" value="Flagellar_prot_FlgJ_N"/>
</dbReference>
<dbReference type="PANTHER" id="PTHR33308:SF9">
    <property type="entry name" value="PEPTIDOGLYCAN HYDROLASE FLGJ"/>
    <property type="match status" value="1"/>
</dbReference>
<dbReference type="GO" id="GO:0044780">
    <property type="term" value="P:bacterial-type flagellum assembly"/>
    <property type="evidence" value="ECO:0007669"/>
    <property type="project" value="InterPro"/>
</dbReference>
<dbReference type="AlphaFoldDB" id="A0A2U2HGN9"/>
<keyword evidence="8" id="KW-0326">Glycosidase</keyword>
<sequence>MDSLKHDLSSRLAFDSQGLGALKASAKAGSPDALKAASTQFEAMFINMMMKSMRAATPQDGMFDSEQSKMFTSMLDQQTSENLAKRGVGLADVLIRQLSSQALGGRDVGPGEGGSVAQGRGMPQQFLAEPVNAQALAIGGDSVKQPGAGVPYTDVFKMHPIIKDALAGVLPAAPAGPAWSAAQLQDGPRLASQQEHVRAFQNKLGGHAEEASRVSGIPAKFMLGQAALESGWGKREIQNADGSASHNLFGIKAGPGWKGRVATATTTEYVNGVPQTRVERFRAYDSYADSFNDFARMISTNPRYEKVLAAAGDASSFAHGLQKAGYATDPRYGEKLSRIIRQSLG</sequence>
<evidence type="ECO:0000256" key="3">
    <source>
        <dbReference type="ARBA" id="ARBA00006880"/>
    </source>
</evidence>
<dbReference type="InterPro" id="IPR051056">
    <property type="entry name" value="Glycosyl_Hydrolase_73"/>
</dbReference>
<dbReference type="Proteomes" id="UP000241421">
    <property type="component" value="Unassembled WGS sequence"/>
</dbReference>
<protein>
    <recommendedName>
        <fullName evidence="5">Peptidoglycan hydrolase FlgJ</fullName>
    </recommendedName>
    <alternativeName>
        <fullName evidence="10">Muramidase FlgJ</fullName>
    </alternativeName>
</protein>
<evidence type="ECO:0000256" key="6">
    <source>
        <dbReference type="ARBA" id="ARBA00022764"/>
    </source>
</evidence>
<dbReference type="PANTHER" id="PTHR33308">
    <property type="entry name" value="PEPTIDOGLYCAN HYDROLASE FLGJ"/>
    <property type="match status" value="1"/>
</dbReference>
<evidence type="ECO:0000256" key="9">
    <source>
        <dbReference type="ARBA" id="ARBA00023316"/>
    </source>
</evidence>
<dbReference type="GO" id="GO:0071555">
    <property type="term" value="P:cell wall organization"/>
    <property type="evidence" value="ECO:0007669"/>
    <property type="project" value="UniProtKB-KW"/>
</dbReference>
<keyword evidence="12" id="KW-0966">Cell projection</keyword>
<dbReference type="GO" id="GO:0004040">
    <property type="term" value="F:amidase activity"/>
    <property type="evidence" value="ECO:0007669"/>
    <property type="project" value="InterPro"/>
</dbReference>
<dbReference type="GO" id="GO:0071973">
    <property type="term" value="P:bacterial-type flagellum-dependent cell motility"/>
    <property type="evidence" value="ECO:0007669"/>
    <property type="project" value="TreeGrafter"/>
</dbReference>
<dbReference type="Gene3D" id="2.10.70.40">
    <property type="entry name" value="peptidoglycan hydrolase"/>
    <property type="match status" value="1"/>
</dbReference>
<dbReference type="Pfam" id="PF10135">
    <property type="entry name" value="Rod-binding"/>
    <property type="match status" value="1"/>
</dbReference>
<evidence type="ECO:0000256" key="5">
    <source>
        <dbReference type="ARBA" id="ARBA00013433"/>
    </source>
</evidence>
<comment type="function">
    <text evidence="1">Flagellum-specific muramidase which hydrolyzes the peptidoglycan layer to assemble the rod structure in the periplasmic space.</text>
</comment>
<keyword evidence="13" id="KW-1185">Reference proteome</keyword>
<organism evidence="12 13">
    <name type="scientific">Massilia glaciei</name>
    <dbReference type="NCBI Taxonomy" id="1524097"/>
    <lineage>
        <taxon>Bacteria</taxon>
        <taxon>Pseudomonadati</taxon>
        <taxon>Pseudomonadota</taxon>
        <taxon>Betaproteobacteria</taxon>
        <taxon>Burkholderiales</taxon>
        <taxon>Oxalobacteraceae</taxon>
        <taxon>Telluria group</taxon>
        <taxon>Massilia</taxon>
    </lineage>
</organism>
<evidence type="ECO:0000256" key="1">
    <source>
        <dbReference type="ARBA" id="ARBA00002954"/>
    </source>
</evidence>
<dbReference type="Gene3D" id="1.10.530.10">
    <property type="match status" value="1"/>
</dbReference>
<feature type="domain" description="Mannosyl-glycoprotein endo-beta-N-acetylglucosamidase-like" evidence="11">
    <location>
        <begin position="190"/>
        <end position="344"/>
    </location>
</feature>
<dbReference type="Pfam" id="PF01832">
    <property type="entry name" value="Glucosaminidase"/>
    <property type="match status" value="1"/>
</dbReference>
<evidence type="ECO:0000313" key="13">
    <source>
        <dbReference type="Proteomes" id="UP000241421"/>
    </source>
</evidence>
<reference evidence="12 13" key="1">
    <citation type="submission" date="2018-04" db="EMBL/GenBank/DDBJ databases">
        <title>Massilia violaceinigra sp. nov., a novel purple-pigmented bacterium isolated from Tianshan glacier, Xinjiang, China.</title>
        <authorList>
            <person name="Wang H."/>
        </authorList>
    </citation>
    <scope>NUCLEOTIDE SEQUENCE [LARGE SCALE GENOMIC DNA]</scope>
    <source>
        <strain evidence="12 13">B448-2</strain>
    </source>
</reference>
<comment type="subcellular location">
    <subcellularLocation>
        <location evidence="2">Periplasm</location>
    </subcellularLocation>
</comment>
<dbReference type="EMBL" id="PXWF02000269">
    <property type="protein sequence ID" value="PWF44350.1"/>
    <property type="molecule type" value="Genomic_DNA"/>
</dbReference>
<comment type="caution">
    <text evidence="12">The sequence shown here is derived from an EMBL/GenBank/DDBJ whole genome shotgun (WGS) entry which is preliminary data.</text>
</comment>
<dbReference type="GO" id="GO:0016798">
    <property type="term" value="F:hydrolase activity, acting on glycosyl bonds"/>
    <property type="evidence" value="ECO:0007669"/>
    <property type="project" value="UniProtKB-KW"/>
</dbReference>
<dbReference type="InterPro" id="IPR013377">
    <property type="entry name" value="FlgJ"/>
</dbReference>
<proteinExistence type="inferred from homology"/>
<comment type="similarity">
    <text evidence="4">In the C-terminal section; belongs to the glycosyl hydrolase 73 family.</text>
</comment>
<dbReference type="OrthoDB" id="289937at2"/>
<dbReference type="PRINTS" id="PR01002">
    <property type="entry name" value="FLGFLGJ"/>
</dbReference>
<gene>
    <name evidence="12" type="primary">flgJ</name>
    <name evidence="12" type="ORF">C7C56_019530</name>
</gene>
<dbReference type="InterPro" id="IPR002901">
    <property type="entry name" value="MGlyc_endo_b_GlcNAc-like_dom"/>
</dbReference>
<evidence type="ECO:0000313" key="12">
    <source>
        <dbReference type="EMBL" id="PWF44350.1"/>
    </source>
</evidence>
<dbReference type="RefSeq" id="WP_106759042.1">
    <property type="nucleotide sequence ID" value="NZ_PXWF02000269.1"/>
</dbReference>
<evidence type="ECO:0000256" key="10">
    <source>
        <dbReference type="ARBA" id="ARBA00030835"/>
    </source>
</evidence>